<comment type="caution">
    <text evidence="2">The sequence shown here is derived from an EMBL/GenBank/DDBJ whole genome shotgun (WGS) entry which is preliminary data.</text>
</comment>
<evidence type="ECO:0000256" key="1">
    <source>
        <dbReference type="SAM" id="MobiDB-lite"/>
    </source>
</evidence>
<evidence type="ECO:0000313" key="3">
    <source>
        <dbReference type="Proteomes" id="UP001500236"/>
    </source>
</evidence>
<dbReference type="Proteomes" id="UP001500236">
    <property type="component" value="Unassembled WGS sequence"/>
</dbReference>
<feature type="region of interest" description="Disordered" evidence="1">
    <location>
        <begin position="1"/>
        <end position="23"/>
    </location>
</feature>
<reference evidence="3" key="1">
    <citation type="journal article" date="2019" name="Int. J. Syst. Evol. Microbiol.">
        <title>The Global Catalogue of Microorganisms (GCM) 10K type strain sequencing project: providing services to taxonomists for standard genome sequencing and annotation.</title>
        <authorList>
            <consortium name="The Broad Institute Genomics Platform"/>
            <consortium name="The Broad Institute Genome Sequencing Center for Infectious Disease"/>
            <person name="Wu L."/>
            <person name="Ma J."/>
        </authorList>
    </citation>
    <scope>NUCLEOTIDE SEQUENCE [LARGE SCALE GENOMIC DNA]</scope>
    <source>
        <strain evidence="3">JCM 14309</strain>
    </source>
</reference>
<evidence type="ECO:0008006" key="4">
    <source>
        <dbReference type="Google" id="ProtNLM"/>
    </source>
</evidence>
<name>A0ABP6LUK7_9MICC</name>
<organism evidence="2 3">
    <name type="scientific">Nesterenkonia aethiopica</name>
    <dbReference type="NCBI Taxonomy" id="269144"/>
    <lineage>
        <taxon>Bacteria</taxon>
        <taxon>Bacillati</taxon>
        <taxon>Actinomycetota</taxon>
        <taxon>Actinomycetes</taxon>
        <taxon>Micrococcales</taxon>
        <taxon>Micrococcaceae</taxon>
        <taxon>Nesterenkonia</taxon>
    </lineage>
</organism>
<accession>A0ABP6LUK7</accession>
<keyword evidence="3" id="KW-1185">Reference proteome</keyword>
<dbReference type="RefSeq" id="WP_344684952.1">
    <property type="nucleotide sequence ID" value="NZ_BAAAVT010000003.1"/>
</dbReference>
<sequence length="210" mass="22914">MSSTARHRRPKMTEPAVFDEQEGGADPATISQAAHDTAHALVYHGRDSDDPEITERFIRLAETEGIEAIAELWADSPAHSLAGSLWRIYAIRAAVQENPRRLAEYYRTGRGDGTTTAAIAGVPEPPTSDEMTKLADMVLAGMYTGDIDVAFDRAAAFCRVIARGEALWADNHEGTSQDVARRMTARADQLIRTAEELEVSARAFRAGTLD</sequence>
<gene>
    <name evidence="2" type="ORF">GCM10010529_06470</name>
</gene>
<proteinExistence type="predicted"/>
<dbReference type="EMBL" id="BAAAVT010000003">
    <property type="protein sequence ID" value="GAA3055113.1"/>
    <property type="molecule type" value="Genomic_DNA"/>
</dbReference>
<protein>
    <recommendedName>
        <fullName evidence="4">Histone acetyltransferase</fullName>
    </recommendedName>
</protein>
<evidence type="ECO:0000313" key="2">
    <source>
        <dbReference type="EMBL" id="GAA3055113.1"/>
    </source>
</evidence>
<feature type="compositionally biased region" description="Basic residues" evidence="1">
    <location>
        <begin position="1"/>
        <end position="10"/>
    </location>
</feature>